<feature type="compositionally biased region" description="Basic residues" evidence="1">
    <location>
        <begin position="249"/>
        <end position="260"/>
    </location>
</feature>
<dbReference type="GO" id="GO:0004622">
    <property type="term" value="F:phosphatidylcholine lysophospholipase activity"/>
    <property type="evidence" value="ECO:0007669"/>
    <property type="project" value="TreeGrafter"/>
</dbReference>
<dbReference type="RefSeq" id="WP_138196991.1">
    <property type="nucleotide sequence ID" value="NZ_VCIW01000020.1"/>
</dbReference>
<reference evidence="3 4" key="1">
    <citation type="submission" date="2019-05" db="EMBL/GenBank/DDBJ databases">
        <authorList>
            <person name="Narsing Rao M.P."/>
            <person name="Li W.J."/>
        </authorList>
    </citation>
    <scope>NUCLEOTIDE SEQUENCE [LARGE SCALE GENOMIC DNA]</scope>
    <source>
        <strain evidence="3 4">SYSU_K30003</strain>
    </source>
</reference>
<dbReference type="InterPro" id="IPR051532">
    <property type="entry name" value="Ester_Hydrolysis_Enzymes"/>
</dbReference>
<dbReference type="PANTHER" id="PTHR30383:SF5">
    <property type="entry name" value="SGNH HYDROLASE-TYPE ESTERASE DOMAIN-CONTAINING PROTEIN"/>
    <property type="match status" value="1"/>
</dbReference>
<evidence type="ECO:0000313" key="4">
    <source>
        <dbReference type="Proteomes" id="UP000309676"/>
    </source>
</evidence>
<protein>
    <recommendedName>
        <fullName evidence="2">SGNH hydrolase-type esterase domain-containing protein</fullName>
    </recommendedName>
</protein>
<dbReference type="Proteomes" id="UP000309676">
    <property type="component" value="Unassembled WGS sequence"/>
</dbReference>
<organism evidence="3 4">
    <name type="scientific">Paenibacillus antri</name>
    <dbReference type="NCBI Taxonomy" id="2582848"/>
    <lineage>
        <taxon>Bacteria</taxon>
        <taxon>Bacillati</taxon>
        <taxon>Bacillota</taxon>
        <taxon>Bacilli</taxon>
        <taxon>Bacillales</taxon>
        <taxon>Paenibacillaceae</taxon>
        <taxon>Paenibacillus</taxon>
    </lineage>
</organism>
<dbReference type="PANTHER" id="PTHR30383">
    <property type="entry name" value="THIOESTERASE 1/PROTEASE 1/LYSOPHOSPHOLIPASE L1"/>
    <property type="match status" value="1"/>
</dbReference>
<proteinExistence type="predicted"/>
<feature type="domain" description="SGNH hydrolase-type esterase" evidence="2">
    <location>
        <begin position="19"/>
        <end position="225"/>
    </location>
</feature>
<dbReference type="OrthoDB" id="2513075at2"/>
<comment type="caution">
    <text evidence="3">The sequence shown here is derived from an EMBL/GenBank/DDBJ whole genome shotgun (WGS) entry which is preliminary data.</text>
</comment>
<name>A0A5R9G7Y7_9BACL</name>
<gene>
    <name evidence="3" type="ORF">FE782_24460</name>
</gene>
<sequence length="272" mass="30497">MGTLWMKDGALPDRPTVLFLGDSITNDGRYIAYMDRYFERHAPERRPTFVNRGVSSETVSGLSEPDHPWPRPCLHERLDQALAESRPDWVVLCYGMNDGIYYPLSEDRFGAYREGLAKAVAKAKGAGAKTILVTPPPFDYASMGAQENRGSTAGAKGEYSYLRPYPAYNEDVLSVYKQWVLSLAPEVDAVVNVHDPLLRDIEAARAADPSFRYGDGIHPEARGHWIIAKTLLSRLFKRSSGARAGGSRGRFRSGASRRGRLRRRRIRVERLP</sequence>
<evidence type="ECO:0000256" key="1">
    <source>
        <dbReference type="SAM" id="MobiDB-lite"/>
    </source>
</evidence>
<dbReference type="SUPFAM" id="SSF52266">
    <property type="entry name" value="SGNH hydrolase"/>
    <property type="match status" value="1"/>
</dbReference>
<dbReference type="Pfam" id="PF13472">
    <property type="entry name" value="Lipase_GDSL_2"/>
    <property type="match status" value="1"/>
</dbReference>
<evidence type="ECO:0000313" key="3">
    <source>
        <dbReference type="EMBL" id="TLS49548.1"/>
    </source>
</evidence>
<dbReference type="EMBL" id="VCIW01000020">
    <property type="protein sequence ID" value="TLS49548.1"/>
    <property type="molecule type" value="Genomic_DNA"/>
</dbReference>
<keyword evidence="4" id="KW-1185">Reference proteome</keyword>
<evidence type="ECO:0000259" key="2">
    <source>
        <dbReference type="Pfam" id="PF13472"/>
    </source>
</evidence>
<dbReference type="InterPro" id="IPR013830">
    <property type="entry name" value="SGNH_hydro"/>
</dbReference>
<dbReference type="Gene3D" id="3.40.50.1110">
    <property type="entry name" value="SGNH hydrolase"/>
    <property type="match status" value="1"/>
</dbReference>
<accession>A0A5R9G7Y7</accession>
<dbReference type="AlphaFoldDB" id="A0A5R9G7Y7"/>
<feature type="region of interest" description="Disordered" evidence="1">
    <location>
        <begin position="241"/>
        <end position="260"/>
    </location>
</feature>
<dbReference type="InterPro" id="IPR036514">
    <property type="entry name" value="SGNH_hydro_sf"/>
</dbReference>